<dbReference type="PANTHER" id="PTHR35532:SF5">
    <property type="entry name" value="CARBOHYDRATE-BINDING DOMAIN-CONTAINING PROTEIN"/>
    <property type="match status" value="1"/>
</dbReference>
<comment type="caution">
    <text evidence="3">The sequence shown here is derived from an EMBL/GenBank/DDBJ whole genome shotgun (WGS) entry which is preliminary data.</text>
</comment>
<dbReference type="Pfam" id="PF06452">
    <property type="entry name" value="CBM9_1"/>
    <property type="match status" value="1"/>
</dbReference>
<feature type="signal peptide" evidence="1">
    <location>
        <begin position="1"/>
        <end position="21"/>
    </location>
</feature>
<keyword evidence="4" id="KW-1185">Reference proteome</keyword>
<dbReference type="SUPFAM" id="SSF49344">
    <property type="entry name" value="CBD9-like"/>
    <property type="match status" value="1"/>
</dbReference>
<dbReference type="EMBL" id="QEAS01000010">
    <property type="protein sequence ID" value="PWG80103.1"/>
    <property type="molecule type" value="Genomic_DNA"/>
</dbReference>
<evidence type="ECO:0000256" key="1">
    <source>
        <dbReference type="SAM" id="SignalP"/>
    </source>
</evidence>
<protein>
    <recommendedName>
        <fullName evidence="2">Carbohydrate-binding domain-containing protein</fullName>
    </recommendedName>
</protein>
<dbReference type="CDD" id="cd09620">
    <property type="entry name" value="CBM9_like_3"/>
    <property type="match status" value="1"/>
</dbReference>
<feature type="chain" id="PRO_5015775722" description="Carbohydrate-binding domain-containing protein" evidence="1">
    <location>
        <begin position="22"/>
        <end position="365"/>
    </location>
</feature>
<keyword evidence="1" id="KW-0732">Signal</keyword>
<gene>
    <name evidence="3" type="ORF">DDR33_12930</name>
</gene>
<dbReference type="GO" id="GO:0030246">
    <property type="term" value="F:carbohydrate binding"/>
    <property type="evidence" value="ECO:0007669"/>
    <property type="project" value="InterPro"/>
</dbReference>
<accession>A0A2U2PFE7</accession>
<evidence type="ECO:0000313" key="4">
    <source>
        <dbReference type="Proteomes" id="UP000245647"/>
    </source>
</evidence>
<dbReference type="InterPro" id="IPR010502">
    <property type="entry name" value="Carb-bd_dom_fam9"/>
</dbReference>
<dbReference type="OrthoDB" id="9786766at2"/>
<evidence type="ECO:0000259" key="2">
    <source>
        <dbReference type="Pfam" id="PF06452"/>
    </source>
</evidence>
<dbReference type="RefSeq" id="WP_109416220.1">
    <property type="nucleotide sequence ID" value="NZ_QEAS01000010.1"/>
</dbReference>
<dbReference type="GO" id="GO:0004553">
    <property type="term" value="F:hydrolase activity, hydrolyzing O-glycosyl compounds"/>
    <property type="evidence" value="ECO:0007669"/>
    <property type="project" value="InterPro"/>
</dbReference>
<name>A0A2U2PFE7_9SPHI</name>
<proteinExistence type="predicted"/>
<sequence>MVKRYTCVWALSILLCCSAMGQTSFKGLEHLFTEPRHYMCYYSSLSPVIDGDIEEDVWSNAAWTDFFKDIEGDKKPDPYLKTRVKMLWNDSCLFIAAELEEPHVWANLSKRDQVIFHDNDFEIFIDPDNNTHQYFEIEVNALNTIFDLFLSKPYRNNSGALISWDAPGLKSAVRVSGTINQPDDTDKGWTVEMAIPFKAVTIGNETRVPEEGDLWRVNFSRVEWDCDVKNGKYRKKRGGDGRELSEHNWVWSPQGIVNMHYPERWGYVQFSRGKGSSFSLPYGERQRRYLWLAYYRQRAYFEKNRRYAPTLKDLGIHPDFWLGDKLNRLTMTASTRQFCVSVDSEGSESIEINEDGLVQVIKTRQ</sequence>
<reference evidence="3 4" key="1">
    <citation type="submission" date="2018-04" db="EMBL/GenBank/DDBJ databases">
        <title>Pedobacter chongqingensis sp. nov., isolated from a rottenly hemp rope.</title>
        <authorList>
            <person name="Cai Y."/>
        </authorList>
    </citation>
    <scope>NUCLEOTIDE SEQUENCE [LARGE SCALE GENOMIC DNA]</scope>
    <source>
        <strain evidence="3 4">FJ4-8</strain>
    </source>
</reference>
<dbReference type="AlphaFoldDB" id="A0A2U2PFE7"/>
<organism evidence="3 4">
    <name type="scientific">Pararcticibacter amylolyticus</name>
    <dbReference type="NCBI Taxonomy" id="2173175"/>
    <lineage>
        <taxon>Bacteria</taxon>
        <taxon>Pseudomonadati</taxon>
        <taxon>Bacteroidota</taxon>
        <taxon>Sphingobacteriia</taxon>
        <taxon>Sphingobacteriales</taxon>
        <taxon>Sphingobacteriaceae</taxon>
        <taxon>Pararcticibacter</taxon>
    </lineage>
</organism>
<evidence type="ECO:0000313" key="3">
    <source>
        <dbReference type="EMBL" id="PWG80103.1"/>
    </source>
</evidence>
<dbReference type="Proteomes" id="UP000245647">
    <property type="component" value="Unassembled WGS sequence"/>
</dbReference>
<dbReference type="GO" id="GO:0016052">
    <property type="term" value="P:carbohydrate catabolic process"/>
    <property type="evidence" value="ECO:0007669"/>
    <property type="project" value="InterPro"/>
</dbReference>
<dbReference type="PANTHER" id="PTHR35532">
    <property type="entry name" value="SIMILAR TO POLYHYDROXYALKANOATE DEPOLYMERASE"/>
    <property type="match status" value="1"/>
</dbReference>
<feature type="domain" description="Carbohydrate-binding" evidence="2">
    <location>
        <begin position="49"/>
        <end position="204"/>
    </location>
</feature>
<dbReference type="Gene3D" id="2.60.40.1190">
    <property type="match status" value="1"/>
</dbReference>